<accession>A0ABD2L0C0</accession>
<dbReference type="Proteomes" id="UP001620626">
    <property type="component" value="Unassembled WGS sequence"/>
</dbReference>
<dbReference type="AlphaFoldDB" id="A0ABD2L0C0"/>
<keyword evidence="2" id="KW-1185">Reference proteome</keyword>
<name>A0ABD2L0C0_9BILA</name>
<evidence type="ECO:0000313" key="2">
    <source>
        <dbReference type="Proteomes" id="UP001620626"/>
    </source>
</evidence>
<reference evidence="1 2" key="1">
    <citation type="submission" date="2024-10" db="EMBL/GenBank/DDBJ databases">
        <authorList>
            <person name="Kim D."/>
        </authorList>
    </citation>
    <scope>NUCLEOTIDE SEQUENCE [LARGE SCALE GENOMIC DNA]</scope>
    <source>
        <strain evidence="1">BH-2024</strain>
    </source>
</reference>
<sequence>MALFLSSSSSSSSHCPSFFFLFPHLHPSNGITESVGCPGDPLKNQRMRGQMRTIPSPRTFALCELPSEWIWTGSTCPSFGMQIWAGKKGIRGGGGAKMGRMVRDGKRCEEMGGSRTGLGGTGSGTE</sequence>
<organism evidence="1 2">
    <name type="scientific">Heterodera trifolii</name>
    <dbReference type="NCBI Taxonomy" id="157864"/>
    <lineage>
        <taxon>Eukaryota</taxon>
        <taxon>Metazoa</taxon>
        <taxon>Ecdysozoa</taxon>
        <taxon>Nematoda</taxon>
        <taxon>Chromadorea</taxon>
        <taxon>Rhabditida</taxon>
        <taxon>Tylenchina</taxon>
        <taxon>Tylenchomorpha</taxon>
        <taxon>Tylenchoidea</taxon>
        <taxon>Heteroderidae</taxon>
        <taxon>Heteroderinae</taxon>
        <taxon>Heterodera</taxon>
    </lineage>
</organism>
<evidence type="ECO:0000313" key="1">
    <source>
        <dbReference type="EMBL" id="KAL3108536.1"/>
    </source>
</evidence>
<proteinExistence type="predicted"/>
<gene>
    <name evidence="1" type="ORF">niasHT_015458</name>
</gene>
<protein>
    <submittedName>
        <fullName evidence="1">Uncharacterized protein</fullName>
    </submittedName>
</protein>
<dbReference type="EMBL" id="JBICBT010000590">
    <property type="protein sequence ID" value="KAL3108536.1"/>
    <property type="molecule type" value="Genomic_DNA"/>
</dbReference>
<comment type="caution">
    <text evidence="1">The sequence shown here is derived from an EMBL/GenBank/DDBJ whole genome shotgun (WGS) entry which is preliminary data.</text>
</comment>